<name>A0A381P370_9ZZZZ</name>
<gene>
    <name evidence="1" type="ORF">METZ01_LOCUS12947</name>
</gene>
<reference evidence="1" key="1">
    <citation type="submission" date="2018-05" db="EMBL/GenBank/DDBJ databases">
        <authorList>
            <person name="Lanie J.A."/>
            <person name="Ng W.-L."/>
            <person name="Kazmierczak K.M."/>
            <person name="Andrzejewski T.M."/>
            <person name="Davidsen T.M."/>
            <person name="Wayne K.J."/>
            <person name="Tettelin H."/>
            <person name="Glass J.I."/>
            <person name="Rusch D."/>
            <person name="Podicherti R."/>
            <person name="Tsui H.-C.T."/>
            <person name="Winkler M.E."/>
        </authorList>
    </citation>
    <scope>NUCLEOTIDE SEQUENCE</scope>
</reference>
<protein>
    <submittedName>
        <fullName evidence="1">Uncharacterized protein</fullName>
    </submittedName>
</protein>
<evidence type="ECO:0000313" key="1">
    <source>
        <dbReference type="EMBL" id="SUZ60093.1"/>
    </source>
</evidence>
<dbReference type="AlphaFoldDB" id="A0A381P370"/>
<sequence>VDNFVDIIAAVVEKPNFTNQCEFV</sequence>
<organism evidence="1">
    <name type="scientific">marine metagenome</name>
    <dbReference type="NCBI Taxonomy" id="408172"/>
    <lineage>
        <taxon>unclassified sequences</taxon>
        <taxon>metagenomes</taxon>
        <taxon>ecological metagenomes</taxon>
    </lineage>
</organism>
<proteinExistence type="predicted"/>
<feature type="non-terminal residue" evidence="1">
    <location>
        <position position="1"/>
    </location>
</feature>
<dbReference type="EMBL" id="UINC01000718">
    <property type="protein sequence ID" value="SUZ60093.1"/>
    <property type="molecule type" value="Genomic_DNA"/>
</dbReference>
<accession>A0A381P370</accession>